<reference evidence="2 3" key="1">
    <citation type="submission" date="2019-06" db="EMBL/GenBank/DDBJ databases">
        <title>Sequencing the genomes of 1000 actinobacteria strains.</title>
        <authorList>
            <person name="Klenk H.-P."/>
        </authorList>
    </citation>
    <scope>NUCLEOTIDE SEQUENCE [LARGE SCALE GENOMIC DNA]</scope>
    <source>
        <strain evidence="2 3">DSM 45928</strain>
    </source>
</reference>
<evidence type="ECO:0000259" key="1">
    <source>
        <dbReference type="Pfam" id="PF21068"/>
    </source>
</evidence>
<dbReference type="Gene3D" id="3.30.470.20">
    <property type="entry name" value="ATP-grasp fold, B domain"/>
    <property type="match status" value="1"/>
</dbReference>
<comment type="caution">
    <text evidence="2">The sequence shown here is derived from an EMBL/GenBank/DDBJ whole genome shotgun (WGS) entry which is preliminary data.</text>
</comment>
<dbReference type="PANTHER" id="PTHR21621:SF0">
    <property type="entry name" value="BETA-CITRYLGLUTAMATE SYNTHASE B-RELATED"/>
    <property type="match status" value="1"/>
</dbReference>
<dbReference type="GO" id="GO:0009432">
    <property type="term" value="P:SOS response"/>
    <property type="evidence" value="ECO:0007669"/>
    <property type="project" value="TreeGrafter"/>
</dbReference>
<dbReference type="PANTHER" id="PTHR21621">
    <property type="entry name" value="RIBOSOMAL PROTEIN S6 MODIFICATION PROTEIN"/>
    <property type="match status" value="1"/>
</dbReference>
<evidence type="ECO:0000313" key="3">
    <source>
        <dbReference type="Proteomes" id="UP000317043"/>
    </source>
</evidence>
<dbReference type="GO" id="GO:0018169">
    <property type="term" value="F:ribosomal S6-glutamic acid ligase activity"/>
    <property type="evidence" value="ECO:0007669"/>
    <property type="project" value="TreeGrafter"/>
</dbReference>
<dbReference type="GO" id="GO:0005737">
    <property type="term" value="C:cytoplasm"/>
    <property type="evidence" value="ECO:0007669"/>
    <property type="project" value="TreeGrafter"/>
</dbReference>
<protein>
    <submittedName>
        <fullName evidence="2">ATP-grasp ribosomal peptide maturase</fullName>
    </submittedName>
</protein>
<feature type="domain" description="MvdD-like pre-ATP grasp" evidence="1">
    <location>
        <begin position="5"/>
        <end position="115"/>
    </location>
</feature>
<dbReference type="RefSeq" id="WP_142042303.1">
    <property type="nucleotide sequence ID" value="NZ_JBHTGS010000004.1"/>
</dbReference>
<accession>A0A543B055</accession>
<proteinExistence type="predicted"/>
<gene>
    <name evidence="2" type="ORF">FB566_3793</name>
</gene>
<dbReference type="EMBL" id="VFOW01000001">
    <property type="protein sequence ID" value="TQL78211.1"/>
    <property type="molecule type" value="Genomic_DNA"/>
</dbReference>
<name>A0A543B055_9ACTN</name>
<keyword evidence="3" id="KW-1185">Reference proteome</keyword>
<dbReference type="Pfam" id="PF21068">
    <property type="entry name" value="ATPgraspMvdD"/>
    <property type="match status" value="1"/>
</dbReference>
<sequence length="325" mass="34559">MGTTLILSFDDDPTAASVAAALSDLDADYAWVDPGDFPRDIGMAASIDPGGSWTGQFGPIRFEDIDAVYYRRPTTFRFSEGLSDADRAAATAEARIGVGGVLAALPVRWVNHPHSIAAAEYKPCQLAVASAVGLVVPATYIGNDAQAARVFAKGQTEGVVCKEMGHSFQLITGDADPSIVWTTRIDPAMLAADSFAVTAHMVQAWVPKRRDIRVTVVGSETFAVAVDTDSSAGHVDWRSDYAALTYVRTNVPSDVASAIQRFMATMGLAYGALDFTLTPGGTWVFLEVNPSGEWLWLEEETGAPIAAALAALLVGDTMAETEIHR</sequence>
<dbReference type="SUPFAM" id="SSF56059">
    <property type="entry name" value="Glutathione synthetase ATP-binding domain-like"/>
    <property type="match status" value="1"/>
</dbReference>
<evidence type="ECO:0000313" key="2">
    <source>
        <dbReference type="EMBL" id="TQL78211.1"/>
    </source>
</evidence>
<organism evidence="2 3">
    <name type="scientific">Stackebrandtia endophytica</name>
    <dbReference type="NCBI Taxonomy" id="1496996"/>
    <lineage>
        <taxon>Bacteria</taxon>
        <taxon>Bacillati</taxon>
        <taxon>Actinomycetota</taxon>
        <taxon>Actinomycetes</taxon>
        <taxon>Glycomycetales</taxon>
        <taxon>Glycomycetaceae</taxon>
        <taxon>Stackebrandtia</taxon>
    </lineage>
</organism>
<dbReference type="InterPro" id="IPR048936">
    <property type="entry name" value="MvdD-like_ATPgrasp"/>
</dbReference>
<dbReference type="AlphaFoldDB" id="A0A543B055"/>
<dbReference type="OrthoDB" id="9794735at2"/>
<dbReference type="Proteomes" id="UP000317043">
    <property type="component" value="Unassembled WGS sequence"/>
</dbReference>
<dbReference type="InParanoid" id="A0A543B055"/>